<feature type="transmembrane region" description="Helical" evidence="1">
    <location>
        <begin position="55"/>
        <end position="74"/>
    </location>
</feature>
<dbReference type="AlphaFoldDB" id="A0A3E3DX65"/>
<dbReference type="RefSeq" id="WP_117532482.1">
    <property type="nucleotide sequence ID" value="NZ_QUSM01000004.1"/>
</dbReference>
<accession>A0A3E3DX65</accession>
<organism evidence="2">
    <name type="scientific">Anaerofustis stercorihominis</name>
    <dbReference type="NCBI Taxonomy" id="214853"/>
    <lineage>
        <taxon>Bacteria</taxon>
        <taxon>Bacillati</taxon>
        <taxon>Bacillota</taxon>
        <taxon>Clostridia</taxon>
        <taxon>Eubacteriales</taxon>
        <taxon>Eubacteriaceae</taxon>
        <taxon>Anaerofustis</taxon>
    </lineage>
</organism>
<keyword evidence="1" id="KW-1133">Transmembrane helix</keyword>
<proteinExistence type="predicted"/>
<name>A0A3E3DX65_9FIRM</name>
<gene>
    <name evidence="2" type="ORF">DW687_08840</name>
</gene>
<keyword evidence="1" id="KW-0812">Transmembrane</keyword>
<reference evidence="2" key="1">
    <citation type="submission" date="2018-08" db="EMBL/GenBank/DDBJ databases">
        <title>A genome reference for cultivated species of the human gut microbiota.</title>
        <authorList>
            <person name="Zou Y."/>
            <person name="Xue W."/>
            <person name="Luo G."/>
        </authorList>
    </citation>
    <scope>NUCLEOTIDE SEQUENCE [LARGE SCALE GENOMIC DNA]</scope>
    <source>
        <strain evidence="2">AM25-6</strain>
    </source>
</reference>
<sequence>MECRVNIISKGNEVDINIASERNKKKIFIFVIGMSLIISLIYILFYWSFNYQKTVSPGTFIAFIWLMVIFYPLFKGFISQICENEYIKISNDEIIIKSNFTYYKVDKKKVKKVFSSFEDLILFNALEHNKYIFYYDRGRISLNILNRKDKLRKIRFGKCLEKEDTQKIISVIKHI</sequence>
<comment type="caution">
    <text evidence="2">The sequence shown here is derived from an EMBL/GenBank/DDBJ whole genome shotgun (WGS) entry which is preliminary data.</text>
</comment>
<dbReference type="Proteomes" id="UP000261212">
    <property type="component" value="Unassembled WGS sequence"/>
</dbReference>
<evidence type="ECO:0000313" key="2">
    <source>
        <dbReference type="EMBL" id="RGD73871.1"/>
    </source>
</evidence>
<evidence type="ECO:0000256" key="1">
    <source>
        <dbReference type="SAM" id="Phobius"/>
    </source>
</evidence>
<dbReference type="EMBL" id="QUSM01000004">
    <property type="protein sequence ID" value="RGD73871.1"/>
    <property type="molecule type" value="Genomic_DNA"/>
</dbReference>
<keyword evidence="1" id="KW-0472">Membrane</keyword>
<protein>
    <submittedName>
        <fullName evidence="2">Uncharacterized protein</fullName>
    </submittedName>
</protein>
<feature type="transmembrane region" description="Helical" evidence="1">
    <location>
        <begin position="27"/>
        <end position="49"/>
    </location>
</feature>